<evidence type="ECO:0000259" key="2">
    <source>
        <dbReference type="Pfam" id="PF25882"/>
    </source>
</evidence>
<accession>G8JZS1</accession>
<dbReference type="EMBL" id="AY309081">
    <property type="protein sequence ID" value="AAQ81888.1"/>
    <property type="molecule type" value="Genomic_DNA"/>
</dbReference>
<evidence type="ECO:0008006" key="4">
    <source>
        <dbReference type="Google" id="ProtNLM"/>
    </source>
</evidence>
<dbReference type="Pfam" id="PF25882">
    <property type="entry name" value="Plasmid_parti_C"/>
    <property type="match status" value="1"/>
</dbReference>
<sequence>MEDIYMSKKNKKKLFLNDRIEHNIIDNLSNLDTNLDKNLMVYKDLKEQLKLNLSNEIDTKIQRMRILYEIKTRKLYKYDGFKSFSQYLKTFVVAKTQAFFYLKLYSKILEGSISIDTIKELGFENIKKHIFKKKSFDFNNNNKSKLDNKNISIRIFMRDKELYEFVKQDIKRASYIFKELFQNRKDVLTDIVTKYDNERN</sequence>
<evidence type="ECO:0000259" key="1">
    <source>
        <dbReference type="Pfam" id="PF01672"/>
    </source>
</evidence>
<dbReference type="InterPro" id="IPR002596">
    <property type="entry name" value="Plasmid_parti"/>
</dbReference>
<reference evidence="3" key="1">
    <citation type="journal article" date="2004" name="J. Bacteriol.">
        <title>Telomere exchange between linear replicons of Borrelia burgdorferi.</title>
        <authorList>
            <person name="Huang W.M."/>
            <person name="Robertson M."/>
            <person name="Aron J."/>
            <person name="Casjens S."/>
        </authorList>
    </citation>
    <scope>NUCLEOTIDE SEQUENCE</scope>
    <source>
        <strain evidence="3">Sh-2-82</strain>
    </source>
</reference>
<evidence type="ECO:0000313" key="3">
    <source>
        <dbReference type="EMBL" id="AAQ81888.1"/>
    </source>
</evidence>
<dbReference type="InterPro" id="IPR058551">
    <property type="entry name" value="Plasmid_parti_C"/>
</dbReference>
<proteinExistence type="predicted"/>
<feature type="domain" description="Plasmid partition protein putative C-terminal" evidence="2">
    <location>
        <begin position="147"/>
        <end position="197"/>
    </location>
</feature>
<dbReference type="AlphaFoldDB" id="G8JZS1"/>
<protein>
    <recommendedName>
        <fullName evidence="4">Plasmid partition protein</fullName>
    </recommendedName>
</protein>
<feature type="domain" description="Plasmid partition protein putative N-terminal" evidence="1">
    <location>
        <begin position="35"/>
        <end position="135"/>
    </location>
</feature>
<name>G8JZS1_BORBG</name>
<dbReference type="NCBIfam" id="NF033725">
    <property type="entry name" value="borfam_49"/>
    <property type="match status" value="1"/>
</dbReference>
<organism evidence="3">
    <name type="scientific">Borreliella burgdorferi</name>
    <name type="common">Lyme disease spirochete</name>
    <name type="synonym">Borrelia burgdorferi</name>
    <dbReference type="NCBI Taxonomy" id="139"/>
    <lineage>
        <taxon>Bacteria</taxon>
        <taxon>Pseudomonadati</taxon>
        <taxon>Spirochaetota</taxon>
        <taxon>Spirochaetia</taxon>
        <taxon>Spirochaetales</taxon>
        <taxon>Borreliaceae</taxon>
        <taxon>Borreliella</taxon>
    </lineage>
</organism>
<dbReference type="InterPro" id="IPR058550">
    <property type="entry name" value="Plasmid_parti_N"/>
</dbReference>
<dbReference type="Pfam" id="PF01672">
    <property type="entry name" value="Plasmid_parti_N"/>
    <property type="match status" value="1"/>
</dbReference>